<evidence type="ECO:0000259" key="6">
    <source>
        <dbReference type="PROSITE" id="PS51790"/>
    </source>
</evidence>
<dbReference type="EMBL" id="CAUYUE010000002">
    <property type="protein sequence ID" value="CAK0739275.1"/>
    <property type="molecule type" value="Genomic_DNA"/>
</dbReference>
<comment type="similarity">
    <text evidence="1 5">Belongs to the MsrB Met sulfoxide reductase family.</text>
</comment>
<evidence type="ECO:0000313" key="8">
    <source>
        <dbReference type="Proteomes" id="UP001314263"/>
    </source>
</evidence>
<dbReference type="GO" id="GO:0005737">
    <property type="term" value="C:cytoplasm"/>
    <property type="evidence" value="ECO:0007669"/>
    <property type="project" value="TreeGrafter"/>
</dbReference>
<dbReference type="InterPro" id="IPR011057">
    <property type="entry name" value="Mss4-like_sf"/>
</dbReference>
<evidence type="ECO:0000313" key="7">
    <source>
        <dbReference type="EMBL" id="CAK0739275.1"/>
    </source>
</evidence>
<dbReference type="PROSITE" id="PS51790">
    <property type="entry name" value="MSRB"/>
    <property type="match status" value="1"/>
</dbReference>
<evidence type="ECO:0000256" key="1">
    <source>
        <dbReference type="ARBA" id="ARBA00007174"/>
    </source>
</evidence>
<dbReference type="Proteomes" id="UP001314263">
    <property type="component" value="Unassembled WGS sequence"/>
</dbReference>
<gene>
    <name evidence="7" type="ORF">CVIRNUC_001152</name>
</gene>
<dbReference type="InterPro" id="IPR028427">
    <property type="entry name" value="Met_Sox_Rdtase_MsrB"/>
</dbReference>
<reference evidence="7 8" key="1">
    <citation type="submission" date="2023-10" db="EMBL/GenBank/DDBJ databases">
        <authorList>
            <person name="Maclean D."/>
            <person name="Macfadyen A."/>
        </authorList>
    </citation>
    <scope>NUCLEOTIDE SEQUENCE [LARGE SCALE GENOMIC DNA]</scope>
</reference>
<sequence length="241" mass="26434">MTIAAHSCFKSAALLSTRHPTLAPFIRRGPHSRRVPVPSTCHYHSPAWFSYLNTETLLFQGQMGISTSASKQDWTPSTDASTEMKVSKSGYNVTPLTQAQRDELASKVDANTRHIALESGTERAFTGKTVNGYPHDNKKQGVYVSAIGGLPLFSSDTKFDSGTGWPSFYAPIDPEHVKEVTDKSIPFMPRTEVIDVRSGAHLGHVFNDGPKPTGKRYCMNAAALKFIPKEEPVPEESRPVS</sequence>
<dbReference type="GO" id="GO:0006979">
    <property type="term" value="P:response to oxidative stress"/>
    <property type="evidence" value="ECO:0007669"/>
    <property type="project" value="InterPro"/>
</dbReference>
<dbReference type="Pfam" id="PF01641">
    <property type="entry name" value="SelR"/>
    <property type="match status" value="1"/>
</dbReference>
<evidence type="ECO:0000256" key="3">
    <source>
        <dbReference type="ARBA" id="ARBA00023002"/>
    </source>
</evidence>
<accession>A0AAV1HUL2</accession>
<feature type="domain" description="MsrB" evidence="6">
    <location>
        <begin position="101"/>
        <end position="229"/>
    </location>
</feature>
<keyword evidence="5" id="KW-0479">Metal-binding</keyword>
<dbReference type="AlphaFoldDB" id="A0AAV1HUL2"/>
<dbReference type="GO" id="GO:0030091">
    <property type="term" value="P:protein repair"/>
    <property type="evidence" value="ECO:0007669"/>
    <property type="project" value="InterPro"/>
</dbReference>
<keyword evidence="5" id="KW-0862">Zinc</keyword>
<evidence type="ECO:0000256" key="5">
    <source>
        <dbReference type="RuleBase" id="RU365044"/>
    </source>
</evidence>
<dbReference type="InterPro" id="IPR002579">
    <property type="entry name" value="Met_Sox_Rdtase_MsrB_dom"/>
</dbReference>
<dbReference type="Gene3D" id="2.170.150.20">
    <property type="entry name" value="Peptide methionine sulfoxide reductase"/>
    <property type="match status" value="1"/>
</dbReference>
<proteinExistence type="inferred from homology"/>
<dbReference type="EC" id="1.8.4.12" evidence="2 5"/>
<dbReference type="NCBIfam" id="TIGR00357">
    <property type="entry name" value="peptide-methionine (R)-S-oxide reductase MsrB"/>
    <property type="match status" value="1"/>
</dbReference>
<dbReference type="PANTHER" id="PTHR10173:SF52">
    <property type="entry name" value="METHIONINE-R-SULFOXIDE REDUCTASE B1"/>
    <property type="match status" value="1"/>
</dbReference>
<dbReference type="SUPFAM" id="SSF51316">
    <property type="entry name" value="Mss4-like"/>
    <property type="match status" value="1"/>
</dbReference>
<comment type="catalytic activity">
    <reaction evidence="4 5">
        <text>L-methionyl-[protein] + [thioredoxin]-disulfide + H2O = L-methionyl-(R)-S-oxide-[protein] + [thioredoxin]-dithiol</text>
        <dbReference type="Rhea" id="RHEA:24164"/>
        <dbReference type="Rhea" id="RHEA-COMP:10698"/>
        <dbReference type="Rhea" id="RHEA-COMP:10700"/>
        <dbReference type="Rhea" id="RHEA-COMP:12313"/>
        <dbReference type="Rhea" id="RHEA-COMP:12314"/>
        <dbReference type="ChEBI" id="CHEBI:15377"/>
        <dbReference type="ChEBI" id="CHEBI:16044"/>
        <dbReference type="ChEBI" id="CHEBI:29950"/>
        <dbReference type="ChEBI" id="CHEBI:45764"/>
        <dbReference type="ChEBI" id="CHEBI:50058"/>
        <dbReference type="EC" id="1.8.4.12"/>
    </reaction>
</comment>
<dbReference type="GO" id="GO:0046872">
    <property type="term" value="F:metal ion binding"/>
    <property type="evidence" value="ECO:0007669"/>
    <property type="project" value="UniProtKB-KW"/>
</dbReference>
<dbReference type="GO" id="GO:0033743">
    <property type="term" value="F:peptide-methionine (R)-S-oxide reductase activity"/>
    <property type="evidence" value="ECO:0007669"/>
    <property type="project" value="UniProtKB-EC"/>
</dbReference>
<comment type="caution">
    <text evidence="7">The sequence shown here is derived from an EMBL/GenBank/DDBJ whole genome shotgun (WGS) entry which is preliminary data.</text>
</comment>
<comment type="function">
    <text evidence="5">Catalyzes the reduction of methionine sulfoxide (MetSO) to methionine in proteins. Plays a protective role against oxidative stress by restoring activity to proteins that have been inactivated by methionine oxidation. MSRB family specifically reduces the MetSO R-enantiomer.</text>
</comment>
<keyword evidence="8" id="KW-1185">Reference proteome</keyword>
<name>A0AAV1HUL2_9CHLO</name>
<keyword evidence="3 5" id="KW-0560">Oxidoreductase</keyword>
<evidence type="ECO:0000256" key="2">
    <source>
        <dbReference type="ARBA" id="ARBA00012499"/>
    </source>
</evidence>
<comment type="cofactor">
    <cofactor evidence="5">
        <name>Zn(2+)</name>
        <dbReference type="ChEBI" id="CHEBI:29105"/>
    </cofactor>
    <text evidence="5">Binds 1 zinc ion per subunit.</text>
</comment>
<organism evidence="7 8">
    <name type="scientific">Coccomyxa viridis</name>
    <dbReference type="NCBI Taxonomy" id="1274662"/>
    <lineage>
        <taxon>Eukaryota</taxon>
        <taxon>Viridiplantae</taxon>
        <taxon>Chlorophyta</taxon>
        <taxon>core chlorophytes</taxon>
        <taxon>Trebouxiophyceae</taxon>
        <taxon>Trebouxiophyceae incertae sedis</taxon>
        <taxon>Coccomyxaceae</taxon>
        <taxon>Coccomyxa</taxon>
    </lineage>
</organism>
<protein>
    <recommendedName>
        <fullName evidence="2 5">Peptide-methionine (R)-S-oxide reductase</fullName>
        <ecNumber evidence="2 5">1.8.4.12</ecNumber>
    </recommendedName>
</protein>
<evidence type="ECO:0000256" key="4">
    <source>
        <dbReference type="ARBA" id="ARBA00048488"/>
    </source>
</evidence>
<dbReference type="PANTHER" id="PTHR10173">
    <property type="entry name" value="METHIONINE SULFOXIDE REDUCTASE"/>
    <property type="match status" value="1"/>
</dbReference>